<dbReference type="Proteomes" id="UP000289200">
    <property type="component" value="Unassembled WGS sequence"/>
</dbReference>
<comment type="caution">
    <text evidence="1">The sequence shown here is derived from an EMBL/GenBank/DDBJ whole genome shotgun (WGS) entry which is preliminary data.</text>
</comment>
<reference evidence="2" key="1">
    <citation type="submission" date="2018-10" db="EMBL/GenBank/DDBJ databases">
        <authorList>
            <person name="Peiro R."/>
            <person name="Begona"/>
            <person name="Cbmso G."/>
            <person name="Lopez M."/>
            <person name="Gonzalez S."/>
            <person name="Sacristan E."/>
            <person name="Castillo E."/>
        </authorList>
    </citation>
    <scope>NUCLEOTIDE SEQUENCE [LARGE SCALE GENOMIC DNA]</scope>
</reference>
<dbReference type="RefSeq" id="WP_129610955.1">
    <property type="nucleotide sequence ID" value="NZ_UWOC01000182.1"/>
</dbReference>
<sequence length="74" mass="8430">MFFRTQSTTTAAKRTTYSRGTVHCGRCGAPNDLYRVEAVADEFSVRCGSCGHRGFYRKSELGVSQLPERRRRPR</sequence>
<keyword evidence="2" id="KW-1185">Reference proteome</keyword>
<evidence type="ECO:0000313" key="2">
    <source>
        <dbReference type="Proteomes" id="UP000289200"/>
    </source>
</evidence>
<evidence type="ECO:0000313" key="1">
    <source>
        <dbReference type="EMBL" id="VCU10909.1"/>
    </source>
</evidence>
<dbReference type="AlphaFoldDB" id="A0A447D053"/>
<proteinExistence type="predicted"/>
<accession>A0A447D053</accession>
<protein>
    <submittedName>
        <fullName evidence="1">Uncharacterized protein</fullName>
    </submittedName>
</protein>
<name>A0A447D053_9BRAD</name>
<gene>
    <name evidence="1" type="ORF">RHODGE_RHODGE_04113</name>
</gene>
<dbReference type="OrthoDB" id="8450546at2"/>
<dbReference type="EMBL" id="UWOC01000182">
    <property type="protein sequence ID" value="VCU10909.1"/>
    <property type="molecule type" value="Genomic_DNA"/>
</dbReference>
<organism evidence="1 2">
    <name type="scientific">Rhodoplanes serenus</name>
    <dbReference type="NCBI Taxonomy" id="200615"/>
    <lineage>
        <taxon>Bacteria</taxon>
        <taxon>Pseudomonadati</taxon>
        <taxon>Pseudomonadota</taxon>
        <taxon>Alphaproteobacteria</taxon>
        <taxon>Hyphomicrobiales</taxon>
        <taxon>Nitrobacteraceae</taxon>
        <taxon>Rhodoplanes</taxon>
    </lineage>
</organism>